<comment type="caution">
    <text evidence="2">The sequence shown here is derived from an EMBL/GenBank/DDBJ whole genome shotgun (WGS) entry which is preliminary data.</text>
</comment>
<proteinExistence type="predicted"/>
<accession>A0ABT5KG84</accession>
<evidence type="ECO:0000313" key="2">
    <source>
        <dbReference type="EMBL" id="MDC8772870.1"/>
    </source>
</evidence>
<dbReference type="RefSeq" id="WP_273601027.1">
    <property type="nucleotide sequence ID" value="NZ_JAQQXT010000008.1"/>
</dbReference>
<reference evidence="2 3" key="1">
    <citation type="submission" date="2022-10" db="EMBL/GenBank/DDBJ databases">
        <title>Paucibacter sp. hw1 Genome sequencing.</title>
        <authorList>
            <person name="Park S."/>
        </authorList>
    </citation>
    <scope>NUCLEOTIDE SEQUENCE [LARGE SCALE GENOMIC DNA]</scope>
    <source>
        <strain evidence="3">hw1</strain>
    </source>
</reference>
<keyword evidence="3" id="KW-1185">Reference proteome</keyword>
<dbReference type="InterPro" id="IPR036188">
    <property type="entry name" value="FAD/NAD-bd_sf"/>
</dbReference>
<gene>
    <name evidence="2" type="ORF">PRZ03_14895</name>
</gene>
<dbReference type="Pfam" id="PF07992">
    <property type="entry name" value="Pyr_redox_2"/>
    <property type="match status" value="1"/>
</dbReference>
<evidence type="ECO:0000259" key="1">
    <source>
        <dbReference type="Pfam" id="PF07992"/>
    </source>
</evidence>
<organism evidence="2 3">
    <name type="scientific">Roseateles albus</name>
    <dbReference type="NCBI Taxonomy" id="2987525"/>
    <lineage>
        <taxon>Bacteria</taxon>
        <taxon>Pseudomonadati</taxon>
        <taxon>Pseudomonadota</taxon>
        <taxon>Betaproteobacteria</taxon>
        <taxon>Burkholderiales</taxon>
        <taxon>Sphaerotilaceae</taxon>
        <taxon>Roseateles</taxon>
    </lineage>
</organism>
<dbReference type="InterPro" id="IPR052541">
    <property type="entry name" value="SQRD"/>
</dbReference>
<dbReference type="Proteomes" id="UP001221189">
    <property type="component" value="Unassembled WGS sequence"/>
</dbReference>
<dbReference type="EMBL" id="JAQQXT010000008">
    <property type="protein sequence ID" value="MDC8772870.1"/>
    <property type="molecule type" value="Genomic_DNA"/>
</dbReference>
<dbReference type="InterPro" id="IPR023753">
    <property type="entry name" value="FAD/NAD-binding_dom"/>
</dbReference>
<dbReference type="SUPFAM" id="SSF51905">
    <property type="entry name" value="FAD/NAD(P)-binding domain"/>
    <property type="match status" value="1"/>
</dbReference>
<protein>
    <submittedName>
        <fullName evidence="2">FAD/NAD(P)-binding oxidoreductase</fullName>
    </submittedName>
</protein>
<dbReference type="PANTHER" id="PTHR43755">
    <property type="match status" value="1"/>
</dbReference>
<dbReference type="Gene3D" id="3.50.50.60">
    <property type="entry name" value="FAD/NAD(P)-binding domain"/>
    <property type="match status" value="1"/>
</dbReference>
<sequence length="149" mass="15708">MNRRELIQAAMAAAAGMAAWHPLASRAANSGGRVIVVGGGMAGATVAKYLRMWSNGGLEVTLIERNPAYTSNIMSSLVLTGQRSMSSLRFGYEALKTRHGVKLVTDEVLEVDAVNGSVLLSSGGRLVADMRISAIPDSHFSVMVDSVSN</sequence>
<name>A0ABT5KG84_9BURK</name>
<feature type="domain" description="FAD/NAD(P)-binding" evidence="1">
    <location>
        <begin position="33"/>
        <end position="120"/>
    </location>
</feature>
<evidence type="ECO:0000313" key="3">
    <source>
        <dbReference type="Proteomes" id="UP001221189"/>
    </source>
</evidence>
<dbReference type="PANTHER" id="PTHR43755:SF1">
    <property type="entry name" value="FAD-DEPENDENT PYRIDINE NUCLEOTIDE-DISULPHIDE OXIDOREDUCTASE"/>
    <property type="match status" value="1"/>
</dbReference>